<evidence type="ECO:0000313" key="3">
    <source>
        <dbReference type="EMBL" id="TDT18669.1"/>
    </source>
</evidence>
<dbReference type="Proteomes" id="UP000294558">
    <property type="component" value="Unassembled WGS sequence"/>
</dbReference>
<gene>
    <name evidence="3" type="ORF">BDK89_4299</name>
</gene>
<proteinExistence type="predicted"/>
<keyword evidence="2" id="KW-0812">Transmembrane</keyword>
<name>A0A4R7I6J2_9ACTN</name>
<keyword evidence="2" id="KW-1133">Transmembrane helix</keyword>
<keyword evidence="2" id="KW-0472">Membrane</keyword>
<keyword evidence="4" id="KW-1185">Reference proteome</keyword>
<feature type="transmembrane region" description="Helical" evidence="2">
    <location>
        <begin position="78"/>
        <end position="97"/>
    </location>
</feature>
<feature type="region of interest" description="Disordered" evidence="1">
    <location>
        <begin position="99"/>
        <end position="121"/>
    </location>
</feature>
<comment type="caution">
    <text evidence="3">The sequence shown here is derived from an EMBL/GenBank/DDBJ whole genome shotgun (WGS) entry which is preliminary data.</text>
</comment>
<reference evidence="3 4" key="1">
    <citation type="submission" date="2019-03" db="EMBL/GenBank/DDBJ databases">
        <title>Sequencing the genomes of 1000 actinobacteria strains.</title>
        <authorList>
            <person name="Klenk H.-P."/>
        </authorList>
    </citation>
    <scope>NUCLEOTIDE SEQUENCE [LARGE SCALE GENOMIC DNA]</scope>
    <source>
        <strain evidence="3 4">DSM 18936</strain>
    </source>
</reference>
<accession>A0A4R7I6J2</accession>
<protein>
    <submittedName>
        <fullName evidence="3">Uncharacterized protein</fullName>
    </submittedName>
</protein>
<evidence type="ECO:0000313" key="4">
    <source>
        <dbReference type="Proteomes" id="UP000294558"/>
    </source>
</evidence>
<evidence type="ECO:0000256" key="2">
    <source>
        <dbReference type="SAM" id="Phobius"/>
    </source>
</evidence>
<evidence type="ECO:0000256" key="1">
    <source>
        <dbReference type="SAM" id="MobiDB-lite"/>
    </source>
</evidence>
<organism evidence="3 4">
    <name type="scientific">Ilumatobacter fluminis</name>
    <dbReference type="NCBI Taxonomy" id="467091"/>
    <lineage>
        <taxon>Bacteria</taxon>
        <taxon>Bacillati</taxon>
        <taxon>Actinomycetota</taxon>
        <taxon>Acidimicrobiia</taxon>
        <taxon>Acidimicrobiales</taxon>
        <taxon>Ilumatobacteraceae</taxon>
        <taxon>Ilumatobacter</taxon>
    </lineage>
</organism>
<dbReference type="AlphaFoldDB" id="A0A4R7I6J2"/>
<dbReference type="EMBL" id="SOAU01000001">
    <property type="protein sequence ID" value="TDT18669.1"/>
    <property type="molecule type" value="Genomic_DNA"/>
</dbReference>
<sequence length="121" mass="12655">MVIDMNTNTITETITDTLTDTVPSAIAGTLSDVGSIIETVPGVVVDSVDAGVTSGRRFARKAAGHVPGVSAPTSNRRWWLMAALLATLAVVGTVWYTRRSSNDSSGSDADVANIDARRHVA</sequence>